<keyword evidence="1" id="KW-0472">Membrane</keyword>
<keyword evidence="1" id="KW-1133">Transmembrane helix</keyword>
<accession>A0A2P2QVS2</accession>
<evidence type="ECO:0000256" key="1">
    <source>
        <dbReference type="SAM" id="Phobius"/>
    </source>
</evidence>
<dbReference type="AlphaFoldDB" id="A0A2P2QVS2"/>
<keyword evidence="1" id="KW-0812">Transmembrane</keyword>
<sequence>MQFDSCSQLLKLYVQLGTILSPKLLLNPLAWLQELEEGHGWWLWEICFTCYSLLVFRLSLTTIKILTLTS</sequence>
<dbReference type="EMBL" id="GGEC01090490">
    <property type="protein sequence ID" value="MBX70974.1"/>
    <property type="molecule type" value="Transcribed_RNA"/>
</dbReference>
<reference evidence="2" key="1">
    <citation type="submission" date="2018-02" db="EMBL/GenBank/DDBJ databases">
        <title>Rhizophora mucronata_Transcriptome.</title>
        <authorList>
            <person name="Meera S.P."/>
            <person name="Sreeshan A."/>
            <person name="Augustine A."/>
        </authorList>
    </citation>
    <scope>NUCLEOTIDE SEQUENCE</scope>
    <source>
        <tissue evidence="2">Leaf</tissue>
    </source>
</reference>
<organism evidence="2">
    <name type="scientific">Rhizophora mucronata</name>
    <name type="common">Asiatic mangrove</name>
    <dbReference type="NCBI Taxonomy" id="61149"/>
    <lineage>
        <taxon>Eukaryota</taxon>
        <taxon>Viridiplantae</taxon>
        <taxon>Streptophyta</taxon>
        <taxon>Embryophyta</taxon>
        <taxon>Tracheophyta</taxon>
        <taxon>Spermatophyta</taxon>
        <taxon>Magnoliopsida</taxon>
        <taxon>eudicotyledons</taxon>
        <taxon>Gunneridae</taxon>
        <taxon>Pentapetalae</taxon>
        <taxon>rosids</taxon>
        <taxon>fabids</taxon>
        <taxon>Malpighiales</taxon>
        <taxon>Rhizophoraceae</taxon>
        <taxon>Rhizophora</taxon>
    </lineage>
</organism>
<evidence type="ECO:0000313" key="2">
    <source>
        <dbReference type="EMBL" id="MBX70974.1"/>
    </source>
</evidence>
<proteinExistence type="predicted"/>
<name>A0A2P2QVS2_RHIMU</name>
<feature type="transmembrane region" description="Helical" evidence="1">
    <location>
        <begin position="41"/>
        <end position="60"/>
    </location>
</feature>
<protein>
    <submittedName>
        <fullName evidence="2">Uncharacterized protein</fullName>
    </submittedName>
</protein>